<comment type="function">
    <text evidence="17">Decarboxylates ethylmalonyl-CoA, a potentially toxic metabolite, to form butyryl-CoA, suggesting it might be involved in metabolite proofreading. Acts preferentially on (S)-ethylmalonyl-CoA but also has some activity on the (R)-isomer. Also has methylmalonyl-CoA decarboxylase activity at lower level.</text>
</comment>
<evidence type="ECO:0000256" key="17">
    <source>
        <dbReference type="ARBA" id="ARBA00056546"/>
    </source>
</evidence>
<dbReference type="InterPro" id="IPR001753">
    <property type="entry name" value="Enoyl-CoA_hydra/iso"/>
</dbReference>
<dbReference type="PANTHER" id="PTHR11941:SF27">
    <property type="entry name" value="ETHYLMALONYL-COA DECARBOXYLASE"/>
    <property type="match status" value="1"/>
</dbReference>
<evidence type="ECO:0000256" key="12">
    <source>
        <dbReference type="ARBA" id="ARBA00038883"/>
    </source>
</evidence>
<feature type="coiled-coil region" evidence="20">
    <location>
        <begin position="107"/>
        <end position="134"/>
    </location>
</feature>
<proteinExistence type="inferred from homology"/>
<dbReference type="PROSITE" id="PS00166">
    <property type="entry name" value="ENOYL_COA_HYDRATASE"/>
    <property type="match status" value="1"/>
</dbReference>
<dbReference type="Gene3D" id="1.10.287.660">
    <property type="entry name" value="Helix hairpin bin"/>
    <property type="match status" value="1"/>
</dbReference>
<dbReference type="EC" id="4.1.1.94" evidence="12"/>
<comment type="subcellular location">
    <subcellularLocation>
        <location evidence="2">Cytoplasm</location>
        <location evidence="2">Cytosol</location>
    </subcellularLocation>
    <subcellularLocation>
        <location evidence="1">Endosome</location>
    </subcellularLocation>
</comment>
<dbReference type="Gene3D" id="3.90.226.10">
    <property type="entry name" value="2-enoyl-CoA Hydratase, Chain A, domain 1"/>
    <property type="match status" value="1"/>
</dbReference>
<gene>
    <name evidence="23" type="ORF">GMARGA_LOCUS6771</name>
</gene>
<reference evidence="23 24" key="1">
    <citation type="submission" date="2021-06" db="EMBL/GenBank/DDBJ databases">
        <authorList>
            <person name="Kallberg Y."/>
            <person name="Tangrot J."/>
            <person name="Rosling A."/>
        </authorList>
    </citation>
    <scope>NUCLEOTIDE SEQUENCE [LARGE SCALE GENOMIC DNA]</scope>
    <source>
        <strain evidence="23 24">120-4 pot B 10/14</strain>
    </source>
</reference>
<name>A0ABN7UHL1_GIGMA</name>
<evidence type="ECO:0000313" key="23">
    <source>
        <dbReference type="EMBL" id="CAG8598688.1"/>
    </source>
</evidence>
<keyword evidence="24" id="KW-1185">Reference proteome</keyword>
<protein>
    <recommendedName>
        <fullName evidence="13">Ethylmalonyl-CoA decarboxylase</fullName>
        <ecNumber evidence="12">4.1.1.94</ecNumber>
    </recommendedName>
    <alternativeName>
        <fullName evidence="15">Enoyl-CoA hydratase domain-containing protein 1</fullName>
    </alternativeName>
    <alternativeName>
        <fullName evidence="14">Methylmalonyl-CoA decarboxylase</fullName>
    </alternativeName>
</protein>
<dbReference type="InterPro" id="IPR029045">
    <property type="entry name" value="ClpP/crotonase-like_dom_sf"/>
</dbReference>
<feature type="compositionally biased region" description="Polar residues" evidence="21">
    <location>
        <begin position="11"/>
        <end position="20"/>
    </location>
</feature>
<comment type="catalytic activity">
    <reaction evidence="10">
        <text>(2S)-ethylmalonyl-CoA + H(+) = butanoyl-CoA + CO2</text>
        <dbReference type="Rhea" id="RHEA:32131"/>
        <dbReference type="ChEBI" id="CHEBI:15378"/>
        <dbReference type="ChEBI" id="CHEBI:16526"/>
        <dbReference type="ChEBI" id="CHEBI:57371"/>
        <dbReference type="ChEBI" id="CHEBI:60909"/>
        <dbReference type="EC" id="4.1.1.94"/>
    </reaction>
    <physiologicalReaction direction="left-to-right" evidence="10">
        <dbReference type="Rhea" id="RHEA:32132"/>
    </physiologicalReaction>
</comment>
<dbReference type="SUPFAM" id="SSF140111">
    <property type="entry name" value="Endosomal sorting complex assembly domain"/>
    <property type="match status" value="1"/>
</dbReference>
<sequence>MSQPQEENKSENGPTTQSYEFRQPPPPNPQLYDRQISTVLATTLTPEQVVIYEEFPEILTKSKEDLEDLLSNDVCFDSFFESIERIRHTLAVRDEMRVGNETSAKETLSQENELNQLRQHVQEQENALIKLNSTIQEKLKLQQNALQRFSPSVLLTKLKSGVQQSDELSEQMASSFLSGELETDQFIKHFREIRKVFHLRNAKVEIVKNKPGILDDSIREELRKLGHGSVTFDPKYSRGIGLLTLQNPERHNALSGKMMAELSDIVDKLENIVKFDTNGNLNNVNIVNELDKENNLIGIIVTGSRNTFCSGLDLSVAKDHILTPENGKKMSLLMQDTLFRFGQLPLISVAAVEGHALGGGAELVTACDFRCISETSKIRFVQVKMSVIPGWGGGKRLIDIVGGVNALKIMGTSDPITAQNGLELGFVDVIAPHGECVNRAREFLNRYVYFSERDERKGGNGNDDNINENKKINSVKAVRGLKLLISRTKNSEEYKNFLLYEHELFGSLWGQKENVDAVLKTRK</sequence>
<evidence type="ECO:0000256" key="21">
    <source>
        <dbReference type="SAM" id="MobiDB-lite"/>
    </source>
</evidence>
<dbReference type="PANTHER" id="PTHR11941">
    <property type="entry name" value="ENOYL-COA HYDRATASE-RELATED"/>
    <property type="match status" value="1"/>
</dbReference>
<evidence type="ECO:0000256" key="19">
    <source>
        <dbReference type="RuleBase" id="RU003707"/>
    </source>
</evidence>
<dbReference type="Pfam" id="PF00378">
    <property type="entry name" value="ECH_1"/>
    <property type="match status" value="1"/>
</dbReference>
<comment type="similarity">
    <text evidence="4">Belongs to the VPS37 family.</text>
</comment>
<evidence type="ECO:0000256" key="10">
    <source>
        <dbReference type="ARBA" id="ARBA00036343"/>
    </source>
</evidence>
<evidence type="ECO:0000313" key="24">
    <source>
        <dbReference type="Proteomes" id="UP000789901"/>
    </source>
</evidence>
<evidence type="ECO:0000256" key="11">
    <source>
        <dbReference type="ARBA" id="ARBA00036541"/>
    </source>
</evidence>
<keyword evidence="7" id="KW-0967">Endosome</keyword>
<keyword evidence="20" id="KW-0175">Coiled coil</keyword>
<evidence type="ECO:0000256" key="7">
    <source>
        <dbReference type="ARBA" id="ARBA00022753"/>
    </source>
</evidence>
<dbReference type="PROSITE" id="PS51314">
    <property type="entry name" value="VPS37_C"/>
    <property type="match status" value="1"/>
</dbReference>
<feature type="compositionally biased region" description="Basic and acidic residues" evidence="21">
    <location>
        <begin position="1"/>
        <end position="10"/>
    </location>
</feature>
<dbReference type="InterPro" id="IPR029012">
    <property type="entry name" value="Helix_hairpin_bin_sf"/>
</dbReference>
<organism evidence="23 24">
    <name type="scientific">Gigaspora margarita</name>
    <dbReference type="NCBI Taxonomy" id="4874"/>
    <lineage>
        <taxon>Eukaryota</taxon>
        <taxon>Fungi</taxon>
        <taxon>Fungi incertae sedis</taxon>
        <taxon>Mucoromycota</taxon>
        <taxon>Glomeromycotina</taxon>
        <taxon>Glomeromycetes</taxon>
        <taxon>Diversisporales</taxon>
        <taxon>Gigasporaceae</taxon>
        <taxon>Gigaspora</taxon>
    </lineage>
</organism>
<dbReference type="InterPro" id="IPR009851">
    <property type="entry name" value="Mod_r"/>
</dbReference>
<evidence type="ECO:0000256" key="8">
    <source>
        <dbReference type="ARBA" id="ARBA00022927"/>
    </source>
</evidence>
<evidence type="ECO:0000256" key="20">
    <source>
        <dbReference type="SAM" id="Coils"/>
    </source>
</evidence>
<comment type="caution">
    <text evidence="23">The sequence shown here is derived from an EMBL/GenBank/DDBJ whole genome shotgun (WGS) entry which is preliminary data.</text>
</comment>
<evidence type="ECO:0000256" key="4">
    <source>
        <dbReference type="ARBA" id="ARBA00007617"/>
    </source>
</evidence>
<dbReference type="InterPro" id="IPR037202">
    <property type="entry name" value="ESCRT_assembly_dom"/>
</dbReference>
<dbReference type="Proteomes" id="UP000789901">
    <property type="component" value="Unassembled WGS sequence"/>
</dbReference>
<dbReference type="Pfam" id="PF07200">
    <property type="entry name" value="Mod_r"/>
    <property type="match status" value="1"/>
</dbReference>
<evidence type="ECO:0000259" key="22">
    <source>
        <dbReference type="PROSITE" id="PS51314"/>
    </source>
</evidence>
<evidence type="ECO:0000256" key="9">
    <source>
        <dbReference type="ARBA" id="ARBA00023239"/>
    </source>
</evidence>
<evidence type="ECO:0000256" key="3">
    <source>
        <dbReference type="ARBA" id="ARBA00005254"/>
    </source>
</evidence>
<evidence type="ECO:0000256" key="1">
    <source>
        <dbReference type="ARBA" id="ARBA00004177"/>
    </source>
</evidence>
<evidence type="ECO:0000256" key="14">
    <source>
        <dbReference type="ARBA" id="ARBA00042052"/>
    </source>
</evidence>
<keyword evidence="5 18" id="KW-0813">Transport</keyword>
<evidence type="ECO:0000256" key="18">
    <source>
        <dbReference type="PROSITE-ProRule" id="PRU00646"/>
    </source>
</evidence>
<evidence type="ECO:0000256" key="2">
    <source>
        <dbReference type="ARBA" id="ARBA00004514"/>
    </source>
</evidence>
<feature type="region of interest" description="Disordered" evidence="21">
    <location>
        <begin position="1"/>
        <end position="31"/>
    </location>
</feature>
<keyword evidence="8 18" id="KW-0653">Protein transport</keyword>
<dbReference type="EMBL" id="CAJVQB010003133">
    <property type="protein sequence ID" value="CAG8598688.1"/>
    <property type="molecule type" value="Genomic_DNA"/>
</dbReference>
<feature type="domain" description="VPS37 C-terminal" evidence="22">
    <location>
        <begin position="132"/>
        <end position="216"/>
    </location>
</feature>
<keyword evidence="9" id="KW-0456">Lyase</keyword>
<dbReference type="CDD" id="cd06558">
    <property type="entry name" value="crotonase-like"/>
    <property type="match status" value="1"/>
</dbReference>
<dbReference type="InterPro" id="IPR018376">
    <property type="entry name" value="Enoyl-CoA_hyd/isom_CS"/>
</dbReference>
<keyword evidence="6" id="KW-0963">Cytoplasm</keyword>
<evidence type="ECO:0000256" key="15">
    <source>
        <dbReference type="ARBA" id="ARBA00042182"/>
    </source>
</evidence>
<evidence type="ECO:0000256" key="6">
    <source>
        <dbReference type="ARBA" id="ARBA00022490"/>
    </source>
</evidence>
<evidence type="ECO:0000256" key="5">
    <source>
        <dbReference type="ARBA" id="ARBA00022448"/>
    </source>
</evidence>
<comment type="catalytic activity">
    <reaction evidence="11">
        <text>(2R)-ethylmalonyl-CoA + H(+) = butanoyl-CoA + CO2</text>
        <dbReference type="Rhea" id="RHEA:59540"/>
        <dbReference type="ChEBI" id="CHEBI:15378"/>
        <dbReference type="ChEBI" id="CHEBI:16526"/>
        <dbReference type="ChEBI" id="CHEBI:57371"/>
        <dbReference type="ChEBI" id="CHEBI:85316"/>
        <dbReference type="EC" id="4.1.1.94"/>
    </reaction>
    <physiologicalReaction direction="left-to-right" evidence="11">
        <dbReference type="Rhea" id="RHEA:59541"/>
    </physiologicalReaction>
</comment>
<comment type="catalytic activity">
    <reaction evidence="16">
        <text>(S)-methylmalonyl-CoA + H(+) = propanoyl-CoA + CO2</text>
        <dbReference type="Rhea" id="RHEA:61340"/>
        <dbReference type="ChEBI" id="CHEBI:15378"/>
        <dbReference type="ChEBI" id="CHEBI:16526"/>
        <dbReference type="ChEBI" id="CHEBI:57327"/>
        <dbReference type="ChEBI" id="CHEBI:57392"/>
        <dbReference type="EC" id="4.1.1.94"/>
    </reaction>
    <physiologicalReaction direction="left-to-right" evidence="16">
        <dbReference type="Rhea" id="RHEA:61341"/>
    </physiologicalReaction>
</comment>
<accession>A0ABN7UHL1</accession>
<evidence type="ECO:0000256" key="13">
    <source>
        <dbReference type="ARBA" id="ARBA00039903"/>
    </source>
</evidence>
<evidence type="ECO:0000256" key="16">
    <source>
        <dbReference type="ARBA" id="ARBA00047446"/>
    </source>
</evidence>
<dbReference type="SUPFAM" id="SSF52096">
    <property type="entry name" value="ClpP/crotonase"/>
    <property type="match status" value="1"/>
</dbReference>
<comment type="similarity">
    <text evidence="3 19">Belongs to the enoyl-CoA hydratase/isomerase family.</text>
</comment>